<feature type="domain" description="Peroxisomal multifunctional enzyme type 2-like N-terminal" evidence="2">
    <location>
        <begin position="18"/>
        <end position="143"/>
    </location>
</feature>
<dbReference type="Pfam" id="PF22622">
    <property type="entry name" value="MFE-2_hydrat-2_N"/>
    <property type="match status" value="1"/>
</dbReference>
<evidence type="ECO:0000259" key="2">
    <source>
        <dbReference type="Pfam" id="PF22622"/>
    </source>
</evidence>
<sequence length="285" mass="31260">MPFKYDDLISNRLEDWSYTYGDKDVLLYNLGIGMGRAEREEELPFVFEEPELKVVPSFAALIAQQGARVIGGAGITVARILHGEERLALYRPLPSAGEVRLNSWISEIVDKGPEKGALITVSSEGRMAGEDSAAFRVDHLIFARADGGCGGPAKSTFVPHQLPEREPDMVYEARTRTDDALLYRLNGDRNPLHAHPAAAKRGGFDRPILHGMCTYGISCRSVLDAVCGLDPTRMKSFDARFTSPIFPGETLHTDIWIDGDIVSFRSRVAARGIVALNNGRCQIGA</sequence>
<dbReference type="InterPro" id="IPR002539">
    <property type="entry name" value="MaoC-like_dom"/>
</dbReference>
<dbReference type="InterPro" id="IPR054357">
    <property type="entry name" value="MFE-2_N"/>
</dbReference>
<evidence type="ECO:0000259" key="1">
    <source>
        <dbReference type="Pfam" id="PF01575"/>
    </source>
</evidence>
<dbReference type="Gene3D" id="3.10.129.10">
    <property type="entry name" value="Hotdog Thioesterase"/>
    <property type="match status" value="1"/>
</dbReference>
<proteinExistence type="predicted"/>
<accession>A0ABV7IMB1</accession>
<dbReference type="Pfam" id="PF01575">
    <property type="entry name" value="MaoC_dehydratas"/>
    <property type="match status" value="1"/>
</dbReference>
<dbReference type="PANTHER" id="PTHR13078">
    <property type="entry name" value="PEROXISOMAL MULTIFUNCTIONAL ENZYME TYPE 2-RELATED"/>
    <property type="match status" value="1"/>
</dbReference>
<name>A0ABV7IMB1_9SPHN</name>
<evidence type="ECO:0000313" key="3">
    <source>
        <dbReference type="EMBL" id="MFC3172799.1"/>
    </source>
</evidence>
<reference evidence="4" key="1">
    <citation type="journal article" date="2019" name="Int. J. Syst. Evol. Microbiol.">
        <title>The Global Catalogue of Microorganisms (GCM) 10K type strain sequencing project: providing services to taxonomists for standard genome sequencing and annotation.</title>
        <authorList>
            <consortium name="The Broad Institute Genomics Platform"/>
            <consortium name="The Broad Institute Genome Sequencing Center for Infectious Disease"/>
            <person name="Wu L."/>
            <person name="Ma J."/>
        </authorList>
    </citation>
    <scope>NUCLEOTIDE SEQUENCE [LARGE SCALE GENOMIC DNA]</scope>
    <source>
        <strain evidence="4">KCTC 42984</strain>
    </source>
</reference>
<keyword evidence="4" id="KW-1185">Reference proteome</keyword>
<dbReference type="Proteomes" id="UP001595604">
    <property type="component" value="Unassembled WGS sequence"/>
</dbReference>
<dbReference type="PANTHER" id="PTHR13078:SF56">
    <property type="entry name" value="PEROXISOMAL MULTIFUNCTIONAL ENZYME TYPE 2"/>
    <property type="match status" value="1"/>
</dbReference>
<protein>
    <submittedName>
        <fullName evidence="3">MaoC/PaaZ C-terminal domain-containing protein</fullName>
    </submittedName>
</protein>
<evidence type="ECO:0000313" key="4">
    <source>
        <dbReference type="Proteomes" id="UP001595604"/>
    </source>
</evidence>
<dbReference type="SUPFAM" id="SSF54637">
    <property type="entry name" value="Thioesterase/thiol ester dehydrase-isomerase"/>
    <property type="match status" value="2"/>
</dbReference>
<feature type="domain" description="MaoC-like" evidence="1">
    <location>
        <begin position="162"/>
        <end position="271"/>
    </location>
</feature>
<organism evidence="3 4">
    <name type="scientific">Novosphingobium bradum</name>
    <dbReference type="NCBI Taxonomy" id="1737444"/>
    <lineage>
        <taxon>Bacteria</taxon>
        <taxon>Pseudomonadati</taxon>
        <taxon>Pseudomonadota</taxon>
        <taxon>Alphaproteobacteria</taxon>
        <taxon>Sphingomonadales</taxon>
        <taxon>Sphingomonadaceae</taxon>
        <taxon>Novosphingobium</taxon>
    </lineage>
</organism>
<dbReference type="InterPro" id="IPR029069">
    <property type="entry name" value="HotDog_dom_sf"/>
</dbReference>
<dbReference type="EMBL" id="JBHRTQ010000001">
    <property type="protein sequence ID" value="MFC3172799.1"/>
    <property type="molecule type" value="Genomic_DNA"/>
</dbReference>
<dbReference type="CDD" id="cd03448">
    <property type="entry name" value="HDE_HSD"/>
    <property type="match status" value="1"/>
</dbReference>
<comment type="caution">
    <text evidence="3">The sequence shown here is derived from an EMBL/GenBank/DDBJ whole genome shotgun (WGS) entry which is preliminary data.</text>
</comment>
<dbReference type="RefSeq" id="WP_379508196.1">
    <property type="nucleotide sequence ID" value="NZ_JBHRTQ010000001.1"/>
</dbReference>
<gene>
    <name evidence="3" type="ORF">ACFOD9_00890</name>
</gene>